<evidence type="ECO:0000256" key="7">
    <source>
        <dbReference type="ARBA" id="ARBA00023319"/>
    </source>
</evidence>
<sequence length="238" mass="26125">MLINHLRHLVWLAAALIAPAQANVVINTTRVIYPASAREVSVSLSNPGEAPALVQAWLDEGDPNAKPDQTQVPFILLPPIFRLDAKQAQALRLTYTQSKALPTDRESLFWLNVLDIPPKPAEDSNYLQLAIRSRLKLFFRPTGLSPEVAKAPTLLKSRLDGQTLWLDNPSPYHLTLTQLTLVLPQGQQALTPSSLMLAPFSRQALPLASPPGKGTLQLTLQSIDDYGALRPQQLAVAR</sequence>
<evidence type="ECO:0000256" key="3">
    <source>
        <dbReference type="ARBA" id="ARBA00022558"/>
    </source>
</evidence>
<keyword evidence="13" id="KW-1185">Reference proteome</keyword>
<dbReference type="Gene3D" id="2.60.40.10">
    <property type="entry name" value="Immunoglobulins"/>
    <property type="match status" value="2"/>
</dbReference>
<dbReference type="RefSeq" id="WP_345013919.1">
    <property type="nucleotide sequence ID" value="NZ_BAABFC010000020.1"/>
</dbReference>
<keyword evidence="7" id="KW-0393">Immunoglobulin domain</keyword>
<evidence type="ECO:0000256" key="2">
    <source>
        <dbReference type="ARBA" id="ARBA00007399"/>
    </source>
</evidence>
<accession>A0ABP8QF52</accession>
<dbReference type="Pfam" id="PF02753">
    <property type="entry name" value="PapD_C"/>
    <property type="match status" value="1"/>
</dbReference>
<dbReference type="InterPro" id="IPR008962">
    <property type="entry name" value="PapD-like_sf"/>
</dbReference>
<dbReference type="PROSITE" id="PS00635">
    <property type="entry name" value="PILI_CHAPERONE"/>
    <property type="match status" value="1"/>
</dbReference>
<reference evidence="13" key="1">
    <citation type="journal article" date="2019" name="Int. J. Syst. Evol. Microbiol.">
        <title>The Global Catalogue of Microorganisms (GCM) 10K type strain sequencing project: providing services to taxonomists for standard genome sequencing and annotation.</title>
        <authorList>
            <consortium name="The Broad Institute Genomics Platform"/>
            <consortium name="The Broad Institute Genome Sequencing Center for Infectious Disease"/>
            <person name="Wu L."/>
            <person name="Ma J."/>
        </authorList>
    </citation>
    <scope>NUCLEOTIDE SEQUENCE [LARGE SCALE GENOMIC DNA]</scope>
    <source>
        <strain evidence="13">JCM 32226</strain>
    </source>
</reference>
<protein>
    <submittedName>
        <fullName evidence="12">Molecular chaperone FimB</fullName>
    </submittedName>
</protein>
<feature type="domain" description="Pili assembly chaperone N-terminal" evidence="10">
    <location>
        <begin position="24"/>
        <end position="144"/>
    </location>
</feature>
<gene>
    <name evidence="12" type="primary">fimB</name>
    <name evidence="12" type="ORF">GCM10023095_26510</name>
</gene>
<dbReference type="EMBL" id="BAABFC010000020">
    <property type="protein sequence ID" value="GAA4502224.1"/>
    <property type="molecule type" value="Genomic_DNA"/>
</dbReference>
<keyword evidence="5" id="KW-0574">Periplasm</keyword>
<evidence type="ECO:0000256" key="5">
    <source>
        <dbReference type="ARBA" id="ARBA00022764"/>
    </source>
</evidence>
<dbReference type="InterPro" id="IPR013783">
    <property type="entry name" value="Ig-like_fold"/>
</dbReference>
<organism evidence="12 13">
    <name type="scientific">Pseudaeromonas paramecii</name>
    <dbReference type="NCBI Taxonomy" id="2138166"/>
    <lineage>
        <taxon>Bacteria</taxon>
        <taxon>Pseudomonadati</taxon>
        <taxon>Pseudomonadota</taxon>
        <taxon>Gammaproteobacteria</taxon>
        <taxon>Aeromonadales</taxon>
        <taxon>Aeromonadaceae</taxon>
        <taxon>Pseudaeromonas</taxon>
    </lineage>
</organism>
<keyword evidence="3" id="KW-1029">Fimbrium biogenesis</keyword>
<keyword evidence="6 8" id="KW-0143">Chaperone</keyword>
<evidence type="ECO:0000313" key="12">
    <source>
        <dbReference type="EMBL" id="GAA4502224.1"/>
    </source>
</evidence>
<name>A0ABP8QF52_9GAMM</name>
<proteinExistence type="inferred from homology"/>
<evidence type="ECO:0000256" key="1">
    <source>
        <dbReference type="ARBA" id="ARBA00004418"/>
    </source>
</evidence>
<dbReference type="InterPro" id="IPR016147">
    <property type="entry name" value="Pili_assmbl_chaperone_N"/>
</dbReference>
<keyword evidence="4 9" id="KW-0732">Signal</keyword>
<dbReference type="SUPFAM" id="SSF49584">
    <property type="entry name" value="Periplasmic chaperone C-domain"/>
    <property type="match status" value="1"/>
</dbReference>
<evidence type="ECO:0000313" key="13">
    <source>
        <dbReference type="Proteomes" id="UP001501321"/>
    </source>
</evidence>
<comment type="caution">
    <text evidence="12">The sequence shown here is derived from an EMBL/GenBank/DDBJ whole genome shotgun (WGS) entry which is preliminary data.</text>
</comment>
<comment type="subcellular location">
    <subcellularLocation>
        <location evidence="1 8">Periplasm</location>
    </subcellularLocation>
</comment>
<dbReference type="Proteomes" id="UP001501321">
    <property type="component" value="Unassembled WGS sequence"/>
</dbReference>
<feature type="domain" description="Pili assembly chaperone C-terminal" evidence="11">
    <location>
        <begin position="167"/>
        <end position="229"/>
    </location>
</feature>
<feature type="signal peptide" evidence="9">
    <location>
        <begin position="1"/>
        <end position="22"/>
    </location>
</feature>
<dbReference type="Pfam" id="PF00345">
    <property type="entry name" value="PapD_N"/>
    <property type="match status" value="1"/>
</dbReference>
<evidence type="ECO:0000259" key="11">
    <source>
        <dbReference type="Pfam" id="PF02753"/>
    </source>
</evidence>
<dbReference type="InterPro" id="IPR050643">
    <property type="entry name" value="Periplasmic_pilus_chap"/>
</dbReference>
<evidence type="ECO:0000256" key="9">
    <source>
        <dbReference type="SAM" id="SignalP"/>
    </source>
</evidence>
<dbReference type="InterPro" id="IPR001829">
    <property type="entry name" value="Pili_assmbl_chaperone_bac"/>
</dbReference>
<comment type="similarity">
    <text evidence="2 8">Belongs to the periplasmic pilus chaperone family.</text>
</comment>
<dbReference type="InterPro" id="IPR036316">
    <property type="entry name" value="Pili_assmbl_chap_C_dom_sf"/>
</dbReference>
<dbReference type="PANTHER" id="PTHR30251">
    <property type="entry name" value="PILUS ASSEMBLY CHAPERONE"/>
    <property type="match status" value="1"/>
</dbReference>
<dbReference type="InterPro" id="IPR018046">
    <property type="entry name" value="Pili_assmbl_chaperone_CS"/>
</dbReference>
<evidence type="ECO:0000259" key="10">
    <source>
        <dbReference type="Pfam" id="PF00345"/>
    </source>
</evidence>
<dbReference type="SUPFAM" id="SSF49354">
    <property type="entry name" value="PapD-like"/>
    <property type="match status" value="1"/>
</dbReference>
<feature type="chain" id="PRO_5046966741" evidence="9">
    <location>
        <begin position="23"/>
        <end position="238"/>
    </location>
</feature>
<evidence type="ECO:0000256" key="4">
    <source>
        <dbReference type="ARBA" id="ARBA00022729"/>
    </source>
</evidence>
<dbReference type="PANTHER" id="PTHR30251:SF2">
    <property type="entry name" value="FIMBRIAL CHAPERONE YADV-RELATED"/>
    <property type="match status" value="1"/>
</dbReference>
<evidence type="ECO:0000256" key="8">
    <source>
        <dbReference type="RuleBase" id="RU003918"/>
    </source>
</evidence>
<dbReference type="PRINTS" id="PR00969">
    <property type="entry name" value="CHAPERONPILI"/>
</dbReference>
<evidence type="ECO:0000256" key="6">
    <source>
        <dbReference type="ARBA" id="ARBA00023186"/>
    </source>
</evidence>
<dbReference type="InterPro" id="IPR016148">
    <property type="entry name" value="Pili_assmbl_chaperone_C"/>
</dbReference>